<accession>A0A645G2Q8</accession>
<evidence type="ECO:0000256" key="3">
    <source>
        <dbReference type="ARBA" id="ARBA00022679"/>
    </source>
</evidence>
<comment type="similarity">
    <text evidence="1">Belongs to the glycosyltransferase 2 family.</text>
</comment>
<proteinExistence type="inferred from homology"/>
<reference evidence="4" key="1">
    <citation type="submission" date="2019-08" db="EMBL/GenBank/DDBJ databases">
        <authorList>
            <person name="Kucharzyk K."/>
            <person name="Murdoch R.W."/>
            <person name="Higgins S."/>
            <person name="Loffler F."/>
        </authorList>
    </citation>
    <scope>NUCLEOTIDE SEQUENCE</scope>
</reference>
<protein>
    <recommendedName>
        <fullName evidence="5">Glycosyltransferase 2-like domain-containing protein</fullName>
    </recommendedName>
</protein>
<evidence type="ECO:0008006" key="5">
    <source>
        <dbReference type="Google" id="ProtNLM"/>
    </source>
</evidence>
<organism evidence="4">
    <name type="scientific">bioreactor metagenome</name>
    <dbReference type="NCBI Taxonomy" id="1076179"/>
    <lineage>
        <taxon>unclassified sequences</taxon>
        <taxon>metagenomes</taxon>
        <taxon>ecological metagenomes</taxon>
    </lineage>
</organism>
<evidence type="ECO:0000313" key="4">
    <source>
        <dbReference type="EMBL" id="MPN20099.1"/>
    </source>
</evidence>
<dbReference type="InterPro" id="IPR029044">
    <property type="entry name" value="Nucleotide-diphossugar_trans"/>
</dbReference>
<evidence type="ECO:0000256" key="1">
    <source>
        <dbReference type="ARBA" id="ARBA00006739"/>
    </source>
</evidence>
<dbReference type="Gene3D" id="3.90.550.10">
    <property type="entry name" value="Spore Coat Polysaccharide Biosynthesis Protein SpsA, Chain A"/>
    <property type="match status" value="1"/>
</dbReference>
<dbReference type="GO" id="GO:0016757">
    <property type="term" value="F:glycosyltransferase activity"/>
    <property type="evidence" value="ECO:0007669"/>
    <property type="project" value="UniProtKB-KW"/>
</dbReference>
<dbReference type="EMBL" id="VSSQ01067765">
    <property type="protein sequence ID" value="MPN20099.1"/>
    <property type="molecule type" value="Genomic_DNA"/>
</dbReference>
<dbReference type="PANTHER" id="PTHR43179:SF12">
    <property type="entry name" value="GALACTOFURANOSYLTRANSFERASE GLFT2"/>
    <property type="match status" value="1"/>
</dbReference>
<dbReference type="PANTHER" id="PTHR43179">
    <property type="entry name" value="RHAMNOSYLTRANSFERASE WBBL"/>
    <property type="match status" value="1"/>
</dbReference>
<dbReference type="SUPFAM" id="SSF53448">
    <property type="entry name" value="Nucleotide-diphospho-sugar transferases"/>
    <property type="match status" value="1"/>
</dbReference>
<sequence length="186" mass="21859">MDRGQYDTVIDVFWATGACLLIRSELYNQVGGLDDEFFAHMEEIDLCWRLRSRSFRIVCIPQSEVYHVGGGTLHVEHPHKTYLNFRNNLLMLYKNLPQKSLSNIMRWRMLFDYAAAFQLFVTGKPKNAKSVFKARRDFKKMLPGFVDKRIENLSSATRTDFPEMLRKSIVIEYYLKGNKTYSKLIK</sequence>
<gene>
    <name evidence="4" type="ORF">SDC9_167476</name>
</gene>
<dbReference type="AlphaFoldDB" id="A0A645G2Q8"/>
<keyword evidence="3" id="KW-0808">Transferase</keyword>
<evidence type="ECO:0000256" key="2">
    <source>
        <dbReference type="ARBA" id="ARBA00022676"/>
    </source>
</evidence>
<comment type="caution">
    <text evidence="4">The sequence shown here is derived from an EMBL/GenBank/DDBJ whole genome shotgun (WGS) entry which is preliminary data.</text>
</comment>
<name>A0A645G2Q8_9ZZZZ</name>
<keyword evidence="2" id="KW-0328">Glycosyltransferase</keyword>
<dbReference type="Pfam" id="PF13641">
    <property type="entry name" value="Glyco_tranf_2_3"/>
    <property type="match status" value="1"/>
</dbReference>